<sequence length="57" mass="6546">MRNRTENEEVLRKGVTNSESFAFRGCLFKGDVVPSKELNTVNGFTSGKFNSIYFYFL</sequence>
<gene>
    <name evidence="1" type="ORF">JL09_g5970</name>
</gene>
<dbReference type="AlphaFoldDB" id="A0A099NSN4"/>
<organism evidence="1 2">
    <name type="scientific">Pichia kudriavzevii</name>
    <name type="common">Yeast</name>
    <name type="synonym">Issatchenkia orientalis</name>
    <dbReference type="NCBI Taxonomy" id="4909"/>
    <lineage>
        <taxon>Eukaryota</taxon>
        <taxon>Fungi</taxon>
        <taxon>Dikarya</taxon>
        <taxon>Ascomycota</taxon>
        <taxon>Saccharomycotina</taxon>
        <taxon>Pichiomycetes</taxon>
        <taxon>Pichiales</taxon>
        <taxon>Pichiaceae</taxon>
        <taxon>Pichia</taxon>
    </lineage>
</organism>
<dbReference type="Proteomes" id="UP000029867">
    <property type="component" value="Unassembled WGS sequence"/>
</dbReference>
<accession>A0A099NSN4</accession>
<evidence type="ECO:0000313" key="2">
    <source>
        <dbReference type="Proteomes" id="UP000029867"/>
    </source>
</evidence>
<comment type="caution">
    <text evidence="1">The sequence shown here is derived from an EMBL/GenBank/DDBJ whole genome shotgun (WGS) entry which is preliminary data.</text>
</comment>
<proteinExistence type="predicted"/>
<dbReference type="HOGENOM" id="CLU_2996785_0_0_1"/>
<name>A0A099NSN4_PICKU</name>
<protein>
    <submittedName>
        <fullName evidence="1">Uncharacterized protein</fullName>
    </submittedName>
</protein>
<evidence type="ECO:0000313" key="1">
    <source>
        <dbReference type="EMBL" id="KGK34881.1"/>
    </source>
</evidence>
<dbReference type="EMBL" id="JQFK01001190">
    <property type="protein sequence ID" value="KGK34881.1"/>
    <property type="molecule type" value="Genomic_DNA"/>
</dbReference>
<reference evidence="2" key="1">
    <citation type="journal article" date="2014" name="Microb. Cell Fact.">
        <title>Exploiting Issatchenkia orientalis SD108 for succinic acid production.</title>
        <authorList>
            <person name="Xiao H."/>
            <person name="Shao Z."/>
            <person name="Jiang Y."/>
            <person name="Dole S."/>
            <person name="Zhao H."/>
        </authorList>
    </citation>
    <scope>NUCLEOTIDE SEQUENCE [LARGE SCALE GENOMIC DNA]</scope>
    <source>
        <strain evidence="2">SD108</strain>
    </source>
</reference>